<sequence length="44" mass="5156">MSCHMYLNYSYGSYGDFRTSELCRYFLGYLIFNSISHSSLLDSI</sequence>
<proteinExistence type="predicted"/>
<keyword evidence="2" id="KW-1185">Reference proteome</keyword>
<dbReference type="Proteomes" id="UP000032142">
    <property type="component" value="Unassembled WGS sequence"/>
</dbReference>
<protein>
    <submittedName>
        <fullName evidence="1">Flagellar filament outer layer</fullName>
    </submittedName>
</protein>
<keyword evidence="1" id="KW-0966">Cell projection</keyword>
<reference evidence="2" key="1">
    <citation type="submission" date="2014-09" db="EMBL/GenBank/DDBJ databases">
        <authorList>
            <person name="Mudge J."/>
            <person name="Ramaraj T."/>
            <person name="Lindquist I.E."/>
            <person name="Bharti A.K."/>
            <person name="Sundararajan A."/>
            <person name="Cameron C.T."/>
            <person name="Woodward J.E."/>
            <person name="May G.D."/>
            <person name="Brubaker C."/>
            <person name="Broadhvest J."/>
            <person name="Wilkins T.A."/>
        </authorList>
    </citation>
    <scope>NUCLEOTIDE SEQUENCE</scope>
    <source>
        <strain evidence="2">cv. AKA8401</strain>
    </source>
</reference>
<dbReference type="EMBL" id="KN427984">
    <property type="protein sequence ID" value="KHG24218.1"/>
    <property type="molecule type" value="Genomic_DNA"/>
</dbReference>
<keyword evidence="1" id="KW-0969">Cilium</keyword>
<evidence type="ECO:0000313" key="1">
    <source>
        <dbReference type="EMBL" id="KHG24218.1"/>
    </source>
</evidence>
<dbReference type="AlphaFoldDB" id="A0A0B0PBN2"/>
<keyword evidence="1" id="KW-0282">Flagellum</keyword>
<evidence type="ECO:0000313" key="2">
    <source>
        <dbReference type="Proteomes" id="UP000032142"/>
    </source>
</evidence>
<accession>A0A0B0PBN2</accession>
<organism evidence="1 2">
    <name type="scientific">Gossypium arboreum</name>
    <name type="common">Tree cotton</name>
    <name type="synonym">Gossypium nanking</name>
    <dbReference type="NCBI Taxonomy" id="29729"/>
    <lineage>
        <taxon>Eukaryota</taxon>
        <taxon>Viridiplantae</taxon>
        <taxon>Streptophyta</taxon>
        <taxon>Embryophyta</taxon>
        <taxon>Tracheophyta</taxon>
        <taxon>Spermatophyta</taxon>
        <taxon>Magnoliopsida</taxon>
        <taxon>eudicotyledons</taxon>
        <taxon>Gunneridae</taxon>
        <taxon>Pentapetalae</taxon>
        <taxon>rosids</taxon>
        <taxon>malvids</taxon>
        <taxon>Malvales</taxon>
        <taxon>Malvaceae</taxon>
        <taxon>Malvoideae</taxon>
        <taxon>Gossypium</taxon>
    </lineage>
</organism>
<name>A0A0B0PBN2_GOSAR</name>
<gene>
    <name evidence="1" type="ORF">F383_30323</name>
</gene>